<feature type="transmembrane region" description="Helical" evidence="6">
    <location>
        <begin position="185"/>
        <end position="207"/>
    </location>
</feature>
<keyword evidence="4 6" id="KW-0472">Membrane</keyword>
<organism evidence="8 9">
    <name type="scientific">Trichoderma asperellum (strain ATCC 204424 / CBS 433.97 / NBRC 101777)</name>
    <dbReference type="NCBI Taxonomy" id="1042311"/>
    <lineage>
        <taxon>Eukaryota</taxon>
        <taxon>Fungi</taxon>
        <taxon>Dikarya</taxon>
        <taxon>Ascomycota</taxon>
        <taxon>Pezizomycotina</taxon>
        <taxon>Sordariomycetes</taxon>
        <taxon>Hypocreomycetidae</taxon>
        <taxon>Hypocreales</taxon>
        <taxon>Hypocreaceae</taxon>
        <taxon>Trichoderma</taxon>
    </lineage>
</organism>
<feature type="transmembrane region" description="Helical" evidence="6">
    <location>
        <begin position="261"/>
        <end position="286"/>
    </location>
</feature>
<accession>A0A2T3YQ83</accession>
<evidence type="ECO:0000313" key="8">
    <source>
        <dbReference type="EMBL" id="PTB34725.1"/>
    </source>
</evidence>
<feature type="transmembrane region" description="Helical" evidence="6">
    <location>
        <begin position="219"/>
        <end position="241"/>
    </location>
</feature>
<keyword evidence="9" id="KW-1185">Reference proteome</keyword>
<evidence type="ECO:0000256" key="1">
    <source>
        <dbReference type="ARBA" id="ARBA00004141"/>
    </source>
</evidence>
<comment type="subcellular location">
    <subcellularLocation>
        <location evidence="1">Membrane</location>
        <topology evidence="1">Multi-pass membrane protein</topology>
    </subcellularLocation>
</comment>
<keyword evidence="3 6" id="KW-1133">Transmembrane helix</keyword>
<protein>
    <recommendedName>
        <fullName evidence="7">Rhodopsin domain-containing protein</fullName>
    </recommendedName>
</protein>
<evidence type="ECO:0000256" key="5">
    <source>
        <dbReference type="ARBA" id="ARBA00038359"/>
    </source>
</evidence>
<gene>
    <name evidence="8" type="ORF">M441DRAFT_206074</name>
</gene>
<evidence type="ECO:0000256" key="3">
    <source>
        <dbReference type="ARBA" id="ARBA00022989"/>
    </source>
</evidence>
<feature type="domain" description="Rhodopsin" evidence="7">
    <location>
        <begin position="28"/>
        <end position="287"/>
    </location>
</feature>
<feature type="transmembrane region" description="Helical" evidence="6">
    <location>
        <begin position="108"/>
        <end position="126"/>
    </location>
</feature>
<dbReference type="InterPro" id="IPR049326">
    <property type="entry name" value="Rhodopsin_dom_fungi"/>
</dbReference>
<dbReference type="Proteomes" id="UP000240493">
    <property type="component" value="Unassembled WGS sequence"/>
</dbReference>
<dbReference type="AlphaFoldDB" id="A0A2T3YQ83"/>
<dbReference type="PANTHER" id="PTHR33048:SF162">
    <property type="entry name" value="SATRATOXIN BIOSYNTHESIS SC1 CLUSTER PROTEIN 4"/>
    <property type="match status" value="1"/>
</dbReference>
<dbReference type="STRING" id="1042311.A0A2T3YQ83"/>
<name>A0A2T3YQ83_TRIA4</name>
<evidence type="ECO:0000256" key="6">
    <source>
        <dbReference type="SAM" id="Phobius"/>
    </source>
</evidence>
<evidence type="ECO:0000256" key="4">
    <source>
        <dbReference type="ARBA" id="ARBA00023136"/>
    </source>
</evidence>
<feature type="transmembrane region" description="Helical" evidence="6">
    <location>
        <begin position="138"/>
        <end position="165"/>
    </location>
</feature>
<dbReference type="PANTHER" id="PTHR33048">
    <property type="entry name" value="PTH11-LIKE INTEGRAL MEMBRANE PROTEIN (AFU_ORTHOLOGUE AFUA_5G11245)"/>
    <property type="match status" value="1"/>
</dbReference>
<feature type="transmembrane region" description="Helical" evidence="6">
    <location>
        <begin position="12"/>
        <end position="31"/>
    </location>
</feature>
<proteinExistence type="inferred from homology"/>
<reference evidence="8 9" key="1">
    <citation type="submission" date="2016-07" db="EMBL/GenBank/DDBJ databases">
        <title>Multiple horizontal gene transfer events from other fungi enriched the ability of initially mycotrophic Trichoderma (Ascomycota) to feed on dead plant biomass.</title>
        <authorList>
            <consortium name="DOE Joint Genome Institute"/>
            <person name="Aerts A."/>
            <person name="Atanasova L."/>
            <person name="Chenthamara K."/>
            <person name="Zhang J."/>
            <person name="Grujic M."/>
            <person name="Henrissat B."/>
            <person name="Kuo A."/>
            <person name="Salamov A."/>
            <person name="Lipzen A."/>
            <person name="Labutti K."/>
            <person name="Barry K."/>
            <person name="Miao Y."/>
            <person name="Rahimi M.J."/>
            <person name="Shen Q."/>
            <person name="Grigoriev I.V."/>
            <person name="Kubicek C.P."/>
            <person name="Druzhinina I.S."/>
        </authorList>
    </citation>
    <scope>NUCLEOTIDE SEQUENCE [LARGE SCALE GENOMIC DNA]</scope>
    <source>
        <strain evidence="8 9">CBS 433.97</strain>
    </source>
</reference>
<dbReference type="GO" id="GO:0016020">
    <property type="term" value="C:membrane"/>
    <property type="evidence" value="ECO:0007669"/>
    <property type="project" value="UniProtKB-SubCell"/>
</dbReference>
<comment type="similarity">
    <text evidence="5">Belongs to the SAT4 family.</text>
</comment>
<dbReference type="InterPro" id="IPR052337">
    <property type="entry name" value="SAT4-like"/>
</dbReference>
<evidence type="ECO:0000313" key="9">
    <source>
        <dbReference type="Proteomes" id="UP000240493"/>
    </source>
</evidence>
<dbReference type="OrthoDB" id="444631at2759"/>
<evidence type="ECO:0000259" key="7">
    <source>
        <dbReference type="Pfam" id="PF20684"/>
    </source>
</evidence>
<evidence type="ECO:0000256" key="2">
    <source>
        <dbReference type="ARBA" id="ARBA00022692"/>
    </source>
</evidence>
<keyword evidence="2 6" id="KW-0812">Transmembrane</keyword>
<dbReference type="Pfam" id="PF20684">
    <property type="entry name" value="Fung_rhodopsin"/>
    <property type="match status" value="1"/>
</dbReference>
<feature type="transmembrane region" description="Helical" evidence="6">
    <location>
        <begin position="43"/>
        <end position="64"/>
    </location>
</feature>
<dbReference type="EMBL" id="KZ679315">
    <property type="protein sequence ID" value="PTB34725.1"/>
    <property type="molecule type" value="Genomic_DNA"/>
</dbReference>
<sequence>MASIPNYTEMMVLIWVLWGVAVGMTTFRVIFQWRLQRRLHGDDYFVLAGLVSLTALTAVITRILPQWFLIAEYSKALVANPKTPSPLPADEMRARNVMSLKLMFSQMLLFWTTLWAAKFSILWFIRRLLYGLPNYMRWWWRCFAAVLTLYLACMLSNFLTCSPLYRYWSPAGCSLPDDLRRADASIKFATSADIVADVLTMILPLHLLRNLTISRPHKFGLAILFSLGAIIVAIALVRLVQVTKATGDSAEDPTTIANGPVLLSMWSHIESTVSMIVATLPAFRFLRKRNANTTRTTNKYSVATIGGTGGSRSRPWQHGATNEATIRESDSQTELRPVRGEALYMRKSSLDG</sequence>